<reference evidence="25" key="1">
    <citation type="submission" date="2015-12" db="EMBL/GenBank/DDBJ databases">
        <title>De novo transcriptome assembly of four potential Pierce s Disease insect vectors from Arizona vineyards.</title>
        <authorList>
            <person name="Tassone E.E."/>
        </authorList>
    </citation>
    <scope>NUCLEOTIDE SEQUENCE</scope>
</reference>
<name>A0A1B6CWU1_9HEMI</name>
<evidence type="ECO:0000313" key="25">
    <source>
        <dbReference type="EMBL" id="JAS17653.1"/>
    </source>
</evidence>
<dbReference type="InterPro" id="IPR041291">
    <property type="entry name" value="TUDOR_5"/>
</dbReference>
<dbReference type="Pfam" id="PF18359">
    <property type="entry name" value="Tudor_5"/>
    <property type="match status" value="1"/>
</dbReference>
<dbReference type="PROSITE" id="PS50016">
    <property type="entry name" value="ZF_PHD_2"/>
    <property type="match status" value="1"/>
</dbReference>
<evidence type="ECO:0000259" key="20">
    <source>
        <dbReference type="PROSITE" id="PS50280"/>
    </source>
</evidence>
<evidence type="ECO:0000256" key="1">
    <source>
        <dbReference type="ARBA" id="ARBA00004123"/>
    </source>
</evidence>
<evidence type="ECO:0000256" key="5">
    <source>
        <dbReference type="ARBA" id="ARBA00022603"/>
    </source>
</evidence>
<keyword evidence="12" id="KW-0156">Chromatin regulator</keyword>
<feature type="domain" description="PHD-type" evidence="19">
    <location>
        <begin position="946"/>
        <end position="1004"/>
    </location>
</feature>
<dbReference type="InterPro" id="IPR001214">
    <property type="entry name" value="SET_dom"/>
</dbReference>
<keyword evidence="9" id="KW-0677">Repeat</keyword>
<sequence>MEKKTDKNKNGEAKNTNLLISEVIDIDDDDDDCSRKRQKKKSVVLCMNCGSDDSSDLVQPPNFALSFYETKKIKGQKLCSKCFTEIEDHYMELSNICKDNKPLLSSYSFPQKKEIIFLDSDDEDVPDEGGKLCEETQSFINKHLERMIDEACSKYNLQLHIEDSTSQLTKKLDNIIDSQEDISECFKKLEAQKDEVRKQIYDMFRQPIKELEPIEIDNSSDDEISVIPYNVDYNLPKGPLVRPKIKTGDIVYVMDGNSYRSMWIQAKVIEITSKTDSFGAPIPRSYTVEPLNLTNRNQKSVSGKFIAYLLQSSVQIPVGTRVIAPHKKSDVEFNSENFFSGITAEVPHPLNKYRYLIFFDDYHPQYVRHENIRLVCESSKEVWLDMSPETRKFIEYYLTQYPERPMVKLQRSQYVKIACNEKWVLSRVLEVDASLVKVIVDSDSRLEWIYRGSHRLEPLYKEIKAAKERQQSGTLSRSRGFGAAVANNNQPYVEYTRAEEVEVCDDSEDEVQFIPNRSVARKSTAKKQQEKIAANENILKPPAHRLPKKKTKMTKLNHPDYPNEYVSHECNSKCVKPYKKCKELNPLAIPLQHGFRRYQYTLRYRKYTLYVTPCGRRIRSIAEMYQFLLITETELTIDFFEFEPYVSCLKEFETEGFVSIEDISKGHENMKISCINELDHTIPPNVEYMTERHPYEGVNLNTDKEFLVGCDCEDGCQDKEKCSCWQMTFEGAKYCTYGPPNLEGFGYQYRRLHERVATGIYECNPMCKCKSTCLNRVAQQPLTTKLQLFKTVKKGWGIRSMCDIPKGAFICIYAGFLLTDQQANEGGKNYGDEYLAELDYIEVVENIKEDYEHEVPPELLETDSSEPTSSTSSTNQSDAEESEEANVDFDSQDSFKRIGSDDDFVRNLTEVDSYSGNIKKRLRKRSSRFINSDDDSNSRGSGISNGSKCDKCNKDFLNPKDKIKCTGKCKKTFHTACSSVKSLKKLSKLGAKKSSWVCSNCKQEEQGKRKSNAIQDSGEPKPKYPSVREFFGEDEYVYIMDAKTNGNIGRYLNHSCDPNVFVQNVFVDTHDLRFPWVSFFALNAIEAGDELTWDYNYDVGSVPGKILHCYCKSAQCRGRLL</sequence>
<dbReference type="GO" id="GO:0070828">
    <property type="term" value="P:heterochromatin organization"/>
    <property type="evidence" value="ECO:0007669"/>
    <property type="project" value="TreeGrafter"/>
</dbReference>
<keyword evidence="3" id="KW-0158">Chromosome</keyword>
<evidence type="ECO:0000256" key="4">
    <source>
        <dbReference type="ARBA" id="ARBA00022491"/>
    </source>
</evidence>
<dbReference type="Pfam" id="PF01429">
    <property type="entry name" value="MBD"/>
    <property type="match status" value="1"/>
</dbReference>
<comment type="subcellular location">
    <subcellularLocation>
        <location evidence="2">Chromosome</location>
    </subcellularLocation>
    <subcellularLocation>
        <location evidence="1">Nucleus</location>
    </subcellularLocation>
</comment>
<keyword evidence="6" id="KW-0808">Transferase</keyword>
<evidence type="ECO:0000259" key="23">
    <source>
        <dbReference type="PROSITE" id="PS50982"/>
    </source>
</evidence>
<dbReference type="SMART" id="SM00468">
    <property type="entry name" value="PreSET"/>
    <property type="match status" value="1"/>
</dbReference>
<keyword evidence="5" id="KW-0489">Methyltransferase</keyword>
<dbReference type="InterPro" id="IPR007728">
    <property type="entry name" value="Pre-SET_dom"/>
</dbReference>
<dbReference type="InterPro" id="IPR013083">
    <property type="entry name" value="Znf_RING/FYVE/PHD"/>
</dbReference>
<evidence type="ECO:0000256" key="10">
    <source>
        <dbReference type="ARBA" id="ARBA00022771"/>
    </source>
</evidence>
<feature type="region of interest" description="Disordered" evidence="18">
    <location>
        <begin position="857"/>
        <end position="894"/>
    </location>
</feature>
<feature type="domain" description="MBD" evidence="23">
    <location>
        <begin position="581"/>
        <end position="647"/>
    </location>
</feature>
<dbReference type="GO" id="GO:0032259">
    <property type="term" value="P:methylation"/>
    <property type="evidence" value="ECO:0007669"/>
    <property type="project" value="UniProtKB-KW"/>
</dbReference>
<evidence type="ECO:0000256" key="18">
    <source>
        <dbReference type="SAM" id="MobiDB-lite"/>
    </source>
</evidence>
<evidence type="ECO:0000256" key="8">
    <source>
        <dbReference type="ARBA" id="ARBA00022723"/>
    </source>
</evidence>
<dbReference type="InterPro" id="IPR001965">
    <property type="entry name" value="Znf_PHD"/>
</dbReference>
<evidence type="ECO:0000259" key="22">
    <source>
        <dbReference type="PROSITE" id="PS50868"/>
    </source>
</evidence>
<dbReference type="Gene3D" id="3.30.40.10">
    <property type="entry name" value="Zinc/RING finger domain, C3HC4 (zinc finger)"/>
    <property type="match status" value="1"/>
</dbReference>
<dbReference type="SUPFAM" id="SSF54171">
    <property type="entry name" value="DNA-binding domain"/>
    <property type="match status" value="1"/>
</dbReference>
<gene>
    <name evidence="25" type="ORF">g.10068</name>
    <name evidence="24" type="ORF">g.10069</name>
</gene>
<evidence type="ECO:0000313" key="24">
    <source>
        <dbReference type="EMBL" id="JAS12043.1"/>
    </source>
</evidence>
<dbReference type="InterPro" id="IPR046341">
    <property type="entry name" value="SET_dom_sf"/>
</dbReference>
<keyword evidence="13" id="KW-0805">Transcription regulation</keyword>
<dbReference type="SMART" id="SM00249">
    <property type="entry name" value="PHD"/>
    <property type="match status" value="1"/>
</dbReference>
<dbReference type="PROSITE" id="PS50982">
    <property type="entry name" value="MBD"/>
    <property type="match status" value="1"/>
</dbReference>
<evidence type="ECO:0000256" key="17">
    <source>
        <dbReference type="PROSITE-ProRule" id="PRU00146"/>
    </source>
</evidence>
<evidence type="ECO:0000256" key="16">
    <source>
        <dbReference type="ARBA" id="ARBA00023242"/>
    </source>
</evidence>
<dbReference type="GO" id="GO:0010629">
    <property type="term" value="P:negative regulation of gene expression"/>
    <property type="evidence" value="ECO:0007669"/>
    <property type="project" value="TreeGrafter"/>
</dbReference>
<dbReference type="SUPFAM" id="SSF82199">
    <property type="entry name" value="SET domain"/>
    <property type="match status" value="1"/>
</dbReference>
<accession>A0A1B6CWU1</accession>
<dbReference type="EMBL" id="GEDC01019645">
    <property type="protein sequence ID" value="JAS17653.1"/>
    <property type="molecule type" value="Transcribed_RNA"/>
</dbReference>
<dbReference type="GO" id="GO:0005634">
    <property type="term" value="C:nucleus"/>
    <property type="evidence" value="ECO:0007669"/>
    <property type="project" value="UniProtKB-SubCell"/>
</dbReference>
<dbReference type="InterPro" id="IPR019786">
    <property type="entry name" value="Zinc_finger_PHD-type_CS"/>
</dbReference>
<evidence type="ECO:0008006" key="26">
    <source>
        <dbReference type="Google" id="ProtNLM"/>
    </source>
</evidence>
<keyword evidence="7" id="KW-0949">S-adenosyl-L-methionine</keyword>
<dbReference type="Pfam" id="PF05033">
    <property type="entry name" value="Pre-SET"/>
    <property type="match status" value="1"/>
</dbReference>
<dbReference type="PROSITE" id="PS50868">
    <property type="entry name" value="POST_SET"/>
    <property type="match status" value="1"/>
</dbReference>
<evidence type="ECO:0000256" key="7">
    <source>
        <dbReference type="ARBA" id="ARBA00022691"/>
    </source>
</evidence>
<keyword evidence="4" id="KW-0678">Repressor</keyword>
<dbReference type="CDD" id="cd21181">
    <property type="entry name" value="Tudor_SETDB1_rpt2"/>
    <property type="match status" value="1"/>
</dbReference>
<dbReference type="GO" id="GO:0046974">
    <property type="term" value="F:histone H3K9 methyltransferase activity"/>
    <property type="evidence" value="ECO:0007669"/>
    <property type="project" value="TreeGrafter"/>
</dbReference>
<dbReference type="PROSITE" id="PS50280">
    <property type="entry name" value="SET"/>
    <property type="match status" value="1"/>
</dbReference>
<keyword evidence="8" id="KW-0479">Metal-binding</keyword>
<feature type="domain" description="Post-SET" evidence="22">
    <location>
        <begin position="1105"/>
        <end position="1121"/>
    </location>
</feature>
<dbReference type="PROSITE" id="PS01359">
    <property type="entry name" value="ZF_PHD_1"/>
    <property type="match status" value="1"/>
</dbReference>
<evidence type="ECO:0000256" key="6">
    <source>
        <dbReference type="ARBA" id="ARBA00022679"/>
    </source>
</evidence>
<evidence type="ECO:0000256" key="9">
    <source>
        <dbReference type="ARBA" id="ARBA00022737"/>
    </source>
</evidence>
<dbReference type="AlphaFoldDB" id="A0A1B6CWU1"/>
<dbReference type="Gene3D" id="2.30.30.140">
    <property type="match status" value="2"/>
</dbReference>
<keyword evidence="16" id="KW-0539">Nucleus</keyword>
<dbReference type="InterPro" id="IPR019787">
    <property type="entry name" value="Znf_PHD-finger"/>
</dbReference>
<dbReference type="GO" id="GO:0008270">
    <property type="term" value="F:zinc ion binding"/>
    <property type="evidence" value="ECO:0007669"/>
    <property type="project" value="UniProtKB-KW"/>
</dbReference>
<evidence type="ECO:0000256" key="11">
    <source>
        <dbReference type="ARBA" id="ARBA00022833"/>
    </source>
</evidence>
<evidence type="ECO:0000256" key="3">
    <source>
        <dbReference type="ARBA" id="ARBA00022454"/>
    </source>
</evidence>
<dbReference type="SMART" id="SM00391">
    <property type="entry name" value="MBD"/>
    <property type="match status" value="1"/>
</dbReference>
<evidence type="ECO:0000259" key="19">
    <source>
        <dbReference type="PROSITE" id="PS50016"/>
    </source>
</evidence>
<dbReference type="InterPro" id="IPR016177">
    <property type="entry name" value="DNA-bd_dom_sf"/>
</dbReference>
<dbReference type="InterPro" id="IPR003616">
    <property type="entry name" value="Post-SET_dom"/>
</dbReference>
<feature type="compositionally biased region" description="Acidic residues" evidence="18">
    <location>
        <begin position="878"/>
        <end position="891"/>
    </location>
</feature>
<feature type="compositionally biased region" description="Low complexity" evidence="18">
    <location>
        <begin position="865"/>
        <end position="877"/>
    </location>
</feature>
<proteinExistence type="predicted"/>
<keyword evidence="15" id="KW-0804">Transcription</keyword>
<evidence type="ECO:0000256" key="12">
    <source>
        <dbReference type="ARBA" id="ARBA00022853"/>
    </source>
</evidence>
<evidence type="ECO:0000256" key="13">
    <source>
        <dbReference type="ARBA" id="ARBA00023015"/>
    </source>
</evidence>
<dbReference type="GO" id="GO:0003677">
    <property type="term" value="F:DNA binding"/>
    <property type="evidence" value="ECO:0007669"/>
    <property type="project" value="InterPro"/>
</dbReference>
<dbReference type="SUPFAM" id="SSF57903">
    <property type="entry name" value="FYVE/PHD zinc finger"/>
    <property type="match status" value="1"/>
</dbReference>
<dbReference type="PANTHER" id="PTHR46024">
    <property type="entry name" value="HISTONE-LYSINE N-METHYLTRANSFERASE EGGLESS"/>
    <property type="match status" value="1"/>
</dbReference>
<dbReference type="SMART" id="SM00317">
    <property type="entry name" value="SET"/>
    <property type="match status" value="1"/>
</dbReference>
<dbReference type="Pfam" id="PF18358">
    <property type="entry name" value="Tudor_4"/>
    <property type="match status" value="1"/>
</dbReference>
<protein>
    <recommendedName>
        <fullName evidence="26">Histone-lysine N-methyltransferase</fullName>
    </recommendedName>
</protein>
<dbReference type="InterPro" id="IPR041292">
    <property type="entry name" value="Tudor_4"/>
</dbReference>
<dbReference type="InterPro" id="IPR051516">
    <property type="entry name" value="SETDB_methyltransferase"/>
</dbReference>
<dbReference type="Pfam" id="PF00856">
    <property type="entry name" value="SET"/>
    <property type="match status" value="1"/>
</dbReference>
<dbReference type="EMBL" id="GEDC01025255">
    <property type="protein sequence ID" value="JAS12043.1"/>
    <property type="molecule type" value="Transcribed_RNA"/>
</dbReference>
<dbReference type="InterPro" id="IPR001739">
    <property type="entry name" value="Methyl_CpG_DNA-bd"/>
</dbReference>
<dbReference type="PANTHER" id="PTHR46024:SF1">
    <property type="entry name" value="HISTONE-LYSINE N-METHYLTRANSFERASE EGGLESS"/>
    <property type="match status" value="1"/>
</dbReference>
<dbReference type="InterPro" id="IPR011011">
    <property type="entry name" value="Znf_FYVE_PHD"/>
</dbReference>
<dbReference type="PROSITE" id="PS50867">
    <property type="entry name" value="PRE_SET"/>
    <property type="match status" value="1"/>
</dbReference>
<dbReference type="CDD" id="cd15489">
    <property type="entry name" value="PHD_SF"/>
    <property type="match status" value="1"/>
</dbReference>
<evidence type="ECO:0000256" key="14">
    <source>
        <dbReference type="ARBA" id="ARBA00023054"/>
    </source>
</evidence>
<evidence type="ECO:0000256" key="2">
    <source>
        <dbReference type="ARBA" id="ARBA00004286"/>
    </source>
</evidence>
<dbReference type="CDD" id="cd10517">
    <property type="entry name" value="SET_SETDB1"/>
    <property type="match status" value="1"/>
</dbReference>
<organism evidence="25">
    <name type="scientific">Clastoptera arizonana</name>
    <name type="common">Arizona spittle bug</name>
    <dbReference type="NCBI Taxonomy" id="38151"/>
    <lineage>
        <taxon>Eukaryota</taxon>
        <taxon>Metazoa</taxon>
        <taxon>Ecdysozoa</taxon>
        <taxon>Arthropoda</taxon>
        <taxon>Hexapoda</taxon>
        <taxon>Insecta</taxon>
        <taxon>Pterygota</taxon>
        <taxon>Neoptera</taxon>
        <taxon>Paraneoptera</taxon>
        <taxon>Hemiptera</taxon>
        <taxon>Auchenorrhyncha</taxon>
        <taxon>Cercopoidea</taxon>
        <taxon>Clastopteridae</taxon>
        <taxon>Clastoptera</taxon>
    </lineage>
</organism>
<feature type="domain" description="Pre-SET" evidence="21">
    <location>
        <begin position="708"/>
        <end position="781"/>
    </location>
</feature>
<keyword evidence="10 17" id="KW-0863">Zinc-finger</keyword>
<evidence type="ECO:0000256" key="15">
    <source>
        <dbReference type="ARBA" id="ARBA00023163"/>
    </source>
</evidence>
<keyword evidence="14" id="KW-0175">Coiled coil</keyword>
<dbReference type="Gene3D" id="2.170.270.10">
    <property type="entry name" value="SET domain"/>
    <property type="match status" value="2"/>
</dbReference>
<keyword evidence="11" id="KW-0862">Zinc</keyword>
<feature type="domain" description="SET" evidence="20">
    <location>
        <begin position="784"/>
        <end position="1096"/>
    </location>
</feature>
<evidence type="ECO:0000259" key="21">
    <source>
        <dbReference type="PROSITE" id="PS50867"/>
    </source>
</evidence>
<dbReference type="GO" id="GO:0005694">
    <property type="term" value="C:chromosome"/>
    <property type="evidence" value="ECO:0007669"/>
    <property type="project" value="UniProtKB-SubCell"/>
</dbReference>